<organism evidence="7 8">
    <name type="scientific">Microbacterium oleivorans</name>
    <dbReference type="NCBI Taxonomy" id="273677"/>
    <lineage>
        <taxon>Bacteria</taxon>
        <taxon>Bacillati</taxon>
        <taxon>Actinomycetota</taxon>
        <taxon>Actinomycetes</taxon>
        <taxon>Micrococcales</taxon>
        <taxon>Microbacteriaceae</taxon>
        <taxon>Microbacterium</taxon>
    </lineage>
</organism>
<feature type="transmembrane region" description="Helical" evidence="5">
    <location>
        <begin position="325"/>
        <end position="347"/>
    </location>
</feature>
<proteinExistence type="predicted"/>
<dbReference type="Pfam" id="PF07690">
    <property type="entry name" value="MFS_1"/>
    <property type="match status" value="1"/>
</dbReference>
<feature type="transmembrane region" description="Helical" evidence="5">
    <location>
        <begin position="21"/>
        <end position="52"/>
    </location>
</feature>
<dbReference type="InterPro" id="IPR036259">
    <property type="entry name" value="MFS_trans_sf"/>
</dbReference>
<keyword evidence="2 5" id="KW-0812">Transmembrane</keyword>
<feature type="transmembrane region" description="Helical" evidence="5">
    <location>
        <begin position="235"/>
        <end position="261"/>
    </location>
</feature>
<evidence type="ECO:0000256" key="5">
    <source>
        <dbReference type="SAM" id="Phobius"/>
    </source>
</evidence>
<evidence type="ECO:0000313" key="7">
    <source>
        <dbReference type="EMBL" id="OAH50721.1"/>
    </source>
</evidence>
<feature type="domain" description="Major facilitator superfamily (MFS) profile" evidence="6">
    <location>
        <begin position="236"/>
        <end position="423"/>
    </location>
</feature>
<feature type="transmembrane region" description="Helical" evidence="5">
    <location>
        <begin position="194"/>
        <end position="214"/>
    </location>
</feature>
<comment type="subcellular location">
    <subcellularLocation>
        <location evidence="1">Cell membrane</location>
        <topology evidence="1">Multi-pass membrane protein</topology>
    </subcellularLocation>
</comment>
<accession>A0A177KDQ7</accession>
<comment type="caution">
    <text evidence="7">The sequence shown here is derived from an EMBL/GenBank/DDBJ whole genome shotgun (WGS) entry which is preliminary data.</text>
</comment>
<feature type="transmembrane region" description="Helical" evidence="5">
    <location>
        <begin position="359"/>
        <end position="381"/>
    </location>
</feature>
<keyword evidence="3 5" id="KW-1133">Transmembrane helix</keyword>
<dbReference type="PANTHER" id="PTHR23542">
    <property type="match status" value="1"/>
</dbReference>
<dbReference type="PROSITE" id="PS50850">
    <property type="entry name" value="MFS"/>
    <property type="match status" value="1"/>
</dbReference>
<gene>
    <name evidence="7" type="ORF">AYL44_00045</name>
</gene>
<dbReference type="EMBL" id="LSTV01000001">
    <property type="protein sequence ID" value="OAH50721.1"/>
    <property type="molecule type" value="Genomic_DNA"/>
</dbReference>
<feature type="transmembrane region" description="Helical" evidence="5">
    <location>
        <begin position="91"/>
        <end position="111"/>
    </location>
</feature>
<dbReference type="GO" id="GO:0005886">
    <property type="term" value="C:plasma membrane"/>
    <property type="evidence" value="ECO:0007669"/>
    <property type="project" value="UniProtKB-SubCell"/>
</dbReference>
<feature type="transmembrane region" description="Helical" evidence="5">
    <location>
        <begin position="58"/>
        <end position="79"/>
    </location>
</feature>
<evidence type="ECO:0000313" key="8">
    <source>
        <dbReference type="Proteomes" id="UP000076998"/>
    </source>
</evidence>
<dbReference type="OrthoDB" id="9180256at2"/>
<protein>
    <submittedName>
        <fullName evidence="7">MFS transporter</fullName>
    </submittedName>
</protein>
<evidence type="ECO:0000256" key="2">
    <source>
        <dbReference type="ARBA" id="ARBA00022692"/>
    </source>
</evidence>
<dbReference type="SUPFAM" id="SSF103473">
    <property type="entry name" value="MFS general substrate transporter"/>
    <property type="match status" value="1"/>
</dbReference>
<name>A0A177KDQ7_9MICO</name>
<evidence type="ECO:0000256" key="1">
    <source>
        <dbReference type="ARBA" id="ARBA00004651"/>
    </source>
</evidence>
<evidence type="ECO:0000259" key="6">
    <source>
        <dbReference type="PROSITE" id="PS50850"/>
    </source>
</evidence>
<dbReference type="AlphaFoldDB" id="A0A177KDQ7"/>
<dbReference type="GO" id="GO:0022857">
    <property type="term" value="F:transmembrane transporter activity"/>
    <property type="evidence" value="ECO:0007669"/>
    <property type="project" value="InterPro"/>
</dbReference>
<dbReference type="Proteomes" id="UP000076998">
    <property type="component" value="Unassembled WGS sequence"/>
</dbReference>
<dbReference type="InterPro" id="IPR011701">
    <property type="entry name" value="MFS"/>
</dbReference>
<feature type="transmembrane region" description="Helical" evidence="5">
    <location>
        <begin position="300"/>
        <end position="319"/>
    </location>
</feature>
<dbReference type="PANTHER" id="PTHR23542:SF1">
    <property type="entry name" value="MAJOR FACILITATOR SUPERFAMILY (MFS) PROFILE DOMAIN-CONTAINING PROTEIN"/>
    <property type="match status" value="1"/>
</dbReference>
<dbReference type="RefSeq" id="WP_064001237.1">
    <property type="nucleotide sequence ID" value="NZ_LSTV01000001.1"/>
</dbReference>
<evidence type="ECO:0000256" key="3">
    <source>
        <dbReference type="ARBA" id="ARBA00022989"/>
    </source>
</evidence>
<feature type="transmembrane region" description="Helical" evidence="5">
    <location>
        <begin position="387"/>
        <end position="407"/>
    </location>
</feature>
<dbReference type="Gene3D" id="1.20.1250.20">
    <property type="entry name" value="MFS general substrate transporter like domains"/>
    <property type="match status" value="1"/>
</dbReference>
<evidence type="ECO:0000256" key="4">
    <source>
        <dbReference type="ARBA" id="ARBA00023136"/>
    </source>
</evidence>
<sequence>MPLTDSTPVRAPERDSPLRTLAASVGIGYFAIALIARLPYAMIVVGVLTMVVDARGSLAVGGLTSAMVGLGTIATGPLIGAAADRWGQRPVLLLATLVQSAVLVTLVAVAYGDTPDGVLLAVSVLAGATAPQVSPMSRARLVGAIGRMGLDRSTRGRLQESTMGYESAVDEIVFVFGPVLVGVVAIAASPAAPVLAAAALTVVFVTAFALHPTARTAGHADQGAAREPARAVLRPGILIAAAGTFATGLFFGAMLTSLTAFADEGGFPEQTGILYGIMGIGSAILALGVGLLPRRFALPWRWLGFTAVLLIGAVLAAGATGAISMGWALALAGCGIGPTLATIYALAAARSPRGREATVMAVLGSAVVVGQAFASMVVGALAESAGAAVALWAPVVAVALLLTFGLLNLHVRPRVPQEDTSAP</sequence>
<feature type="transmembrane region" description="Helical" evidence="5">
    <location>
        <begin position="273"/>
        <end position="293"/>
    </location>
</feature>
<dbReference type="InterPro" id="IPR020846">
    <property type="entry name" value="MFS_dom"/>
</dbReference>
<reference evidence="7 8" key="1">
    <citation type="submission" date="2016-02" db="EMBL/GenBank/DDBJ databases">
        <authorList>
            <person name="Wen L."/>
            <person name="He K."/>
            <person name="Yang H."/>
        </authorList>
    </citation>
    <scope>NUCLEOTIDE SEQUENCE [LARGE SCALE GENOMIC DNA]</scope>
    <source>
        <strain evidence="7 8">CD11_3</strain>
    </source>
</reference>
<keyword evidence="4 5" id="KW-0472">Membrane</keyword>